<dbReference type="GO" id="GO:0008270">
    <property type="term" value="F:zinc ion binding"/>
    <property type="evidence" value="ECO:0007669"/>
    <property type="project" value="UniProtKB-UniRule"/>
</dbReference>
<dbReference type="CDD" id="cd20491">
    <property type="entry name" value="cupin_KduI_C"/>
    <property type="match status" value="1"/>
</dbReference>
<feature type="binding site" evidence="6">
    <location>
        <position position="197"/>
    </location>
    <ligand>
        <name>Zn(2+)</name>
        <dbReference type="ChEBI" id="CHEBI:29105"/>
    </ligand>
</feature>
<dbReference type="PANTHER" id="PTHR38461">
    <property type="entry name" value="4-DEOXY-L-THREO-5-HEXOSULOSE-URONATE KETOL-ISOMERASE"/>
    <property type="match status" value="1"/>
</dbReference>
<keyword evidence="3 6" id="KW-0479">Metal-binding</keyword>
<dbReference type="InterPro" id="IPR021120">
    <property type="entry name" value="KduI/IolB_isomerase"/>
</dbReference>
<comment type="pathway">
    <text evidence="6">Glycan metabolism; pectin degradation; 2-dehydro-3-deoxy-D-gluconate from pectin: step 4/5.</text>
</comment>
<evidence type="ECO:0000256" key="6">
    <source>
        <dbReference type="HAMAP-Rule" id="MF_00687"/>
    </source>
</evidence>
<dbReference type="GO" id="GO:0019698">
    <property type="term" value="P:D-galacturonate catabolic process"/>
    <property type="evidence" value="ECO:0007669"/>
    <property type="project" value="TreeGrafter"/>
</dbReference>
<keyword evidence="8" id="KW-1185">Reference proteome</keyword>
<evidence type="ECO:0000256" key="4">
    <source>
        <dbReference type="ARBA" id="ARBA00022833"/>
    </source>
</evidence>
<dbReference type="CDD" id="cd20294">
    <property type="entry name" value="cupin_KduI_N"/>
    <property type="match status" value="1"/>
</dbReference>
<feature type="binding site" evidence="6">
    <location>
        <position position="204"/>
    </location>
    <ligand>
        <name>Zn(2+)</name>
        <dbReference type="ChEBI" id="CHEBI:29105"/>
    </ligand>
</feature>
<dbReference type="PANTHER" id="PTHR38461:SF1">
    <property type="entry name" value="4-DEOXY-L-THREO-5-HEXOSULOSE-URONATE KETOL-ISOMERASE"/>
    <property type="match status" value="1"/>
</dbReference>
<evidence type="ECO:0000256" key="1">
    <source>
        <dbReference type="ARBA" id="ARBA00000552"/>
    </source>
</evidence>
<dbReference type="InterPro" id="IPR027449">
    <property type="entry name" value="KduI_N"/>
</dbReference>
<dbReference type="OrthoDB" id="9770644at2"/>
<evidence type="ECO:0000313" key="8">
    <source>
        <dbReference type="Proteomes" id="UP000077134"/>
    </source>
</evidence>
<dbReference type="Gene3D" id="2.60.120.10">
    <property type="entry name" value="Jelly Rolls"/>
    <property type="match status" value="1"/>
</dbReference>
<dbReference type="GO" id="GO:0008697">
    <property type="term" value="F:4-deoxy-L-threo-5-hexosulose-uronate ketol-isomerase activity"/>
    <property type="evidence" value="ECO:0007669"/>
    <property type="project" value="UniProtKB-UniRule"/>
</dbReference>
<dbReference type="Pfam" id="PF04962">
    <property type="entry name" value="KduI"/>
    <property type="match status" value="1"/>
</dbReference>
<comment type="cofactor">
    <cofactor evidence="6">
        <name>Zn(2+)</name>
        <dbReference type="ChEBI" id="CHEBI:29105"/>
    </cofactor>
    <text evidence="6">Binds 1 zinc ion per subunit.</text>
</comment>
<dbReference type="SUPFAM" id="SSF51182">
    <property type="entry name" value="RmlC-like cupins"/>
    <property type="match status" value="1"/>
</dbReference>
<feature type="binding site" evidence="6">
    <location>
        <position position="199"/>
    </location>
    <ligand>
        <name>Zn(2+)</name>
        <dbReference type="ChEBI" id="CHEBI:29105"/>
    </ligand>
</feature>
<organism evidence="7 8">
    <name type="scientific">Paenibacillus crassostreae</name>
    <dbReference type="NCBI Taxonomy" id="1763538"/>
    <lineage>
        <taxon>Bacteria</taxon>
        <taxon>Bacillati</taxon>
        <taxon>Bacillota</taxon>
        <taxon>Bacilli</taxon>
        <taxon>Bacillales</taxon>
        <taxon>Paenibacillaceae</taxon>
        <taxon>Paenibacillus</taxon>
    </lineage>
</organism>
<evidence type="ECO:0000313" key="7">
    <source>
        <dbReference type="EMBL" id="OAB75883.1"/>
    </source>
</evidence>
<dbReference type="NCBIfam" id="NF002091">
    <property type="entry name" value="PRK00924.1"/>
    <property type="match status" value="1"/>
</dbReference>
<feature type="binding site" evidence="6">
    <location>
        <position position="246"/>
    </location>
    <ligand>
        <name>Zn(2+)</name>
        <dbReference type="ChEBI" id="CHEBI:29105"/>
    </ligand>
</feature>
<proteinExistence type="inferred from homology"/>
<dbReference type="KEGG" id="pcx:LPB68_15450"/>
<sequence>MTMENRYVSHPNDVKVFNTERLREEFLIDSLFATDELVTVYTHVDRFIVGSAVPVTKDIKLEVNLKDIGTDYFLERREIGIINVGSKGVVIVDGMDYEVDAKECLYIGLGVKEVVFKKNGGSQPARFYFNSSPAHKSYPTKKSTQAEATPNHLGSIASSNERTIYKYIHQDGIQSCQLVMGMTELDPGNMWNTMPSHTHNRRSEIYLYFNLPEDGVVFHMMGQPDETRHLVVRNEQAIISPSWSIHSGVGTSNYTFIWGMAGENQTFNDMDAVAMQDLR</sequence>
<dbReference type="GO" id="GO:0042840">
    <property type="term" value="P:D-glucuronate catabolic process"/>
    <property type="evidence" value="ECO:0007669"/>
    <property type="project" value="TreeGrafter"/>
</dbReference>
<evidence type="ECO:0000256" key="3">
    <source>
        <dbReference type="ARBA" id="ARBA00022723"/>
    </source>
</evidence>
<evidence type="ECO:0000256" key="2">
    <source>
        <dbReference type="ARBA" id="ARBA00008086"/>
    </source>
</evidence>
<dbReference type="UniPathway" id="UPA00545">
    <property type="reaction ID" value="UER00826"/>
</dbReference>
<dbReference type="PIRSF" id="PIRSF006625">
    <property type="entry name" value="KduI"/>
    <property type="match status" value="1"/>
</dbReference>
<dbReference type="Gene3D" id="2.60.120.520">
    <property type="entry name" value="pectin degrading enzyme 5-keto 4- deoxyuronate isomerase, domain 1"/>
    <property type="match status" value="1"/>
</dbReference>
<dbReference type="InterPro" id="IPR014710">
    <property type="entry name" value="RmlC-like_jellyroll"/>
</dbReference>
<dbReference type="InterPro" id="IPR011051">
    <property type="entry name" value="RmlC_Cupin_sf"/>
</dbReference>
<dbReference type="HAMAP" id="MF_00687">
    <property type="entry name" value="KduI"/>
    <property type="match status" value="1"/>
</dbReference>
<accession>A0A167EU89</accession>
<dbReference type="EMBL" id="LSFN01000006">
    <property type="protein sequence ID" value="OAB75883.1"/>
    <property type="molecule type" value="Genomic_DNA"/>
</dbReference>
<keyword evidence="4 6" id="KW-0862">Zinc</keyword>
<dbReference type="InterPro" id="IPR007045">
    <property type="entry name" value="KduI"/>
</dbReference>
<keyword evidence="5 6" id="KW-0413">Isomerase</keyword>
<reference evidence="7 8" key="1">
    <citation type="submission" date="2016-02" db="EMBL/GenBank/DDBJ databases">
        <title>Paenibacillus sp. LPB0068, isolated from Crassostrea gigas.</title>
        <authorList>
            <person name="Shin S.-K."/>
            <person name="Yi H."/>
        </authorList>
    </citation>
    <scope>NUCLEOTIDE SEQUENCE [LARGE SCALE GENOMIC DNA]</scope>
    <source>
        <strain evidence="7 8">LPB0068</strain>
    </source>
</reference>
<dbReference type="Proteomes" id="UP000077134">
    <property type="component" value="Unassembled WGS sequence"/>
</dbReference>
<evidence type="ECO:0000256" key="5">
    <source>
        <dbReference type="ARBA" id="ARBA00023235"/>
    </source>
</evidence>
<dbReference type="AlphaFoldDB" id="A0A167EU89"/>
<gene>
    <name evidence="6" type="primary">kduI</name>
    <name evidence="7" type="ORF">PNBC_07570</name>
</gene>
<comment type="similarity">
    <text evidence="2 6">Belongs to the KduI family.</text>
</comment>
<name>A0A167EU89_9BACL</name>
<comment type="caution">
    <text evidence="7">The sequence shown here is derived from an EMBL/GenBank/DDBJ whole genome shotgun (WGS) entry which is preliminary data.</text>
</comment>
<comment type="function">
    <text evidence="6">Catalyzes the isomerization of 5-dehydro-4-deoxy-D-glucuronate to 3-deoxy-D-glycero-2,5-hexodiulosonate.</text>
</comment>
<dbReference type="STRING" id="1763538.LPB68_15450"/>
<dbReference type="EC" id="5.3.1.17" evidence="6"/>
<comment type="catalytic activity">
    <reaction evidence="1 6">
        <text>5-dehydro-4-deoxy-D-glucuronate = 3-deoxy-D-glycero-2,5-hexodiulosonate</text>
        <dbReference type="Rhea" id="RHEA:23896"/>
        <dbReference type="ChEBI" id="CHEBI:17117"/>
        <dbReference type="ChEBI" id="CHEBI:29071"/>
        <dbReference type="EC" id="5.3.1.17"/>
    </reaction>
</comment>
<dbReference type="GO" id="GO:0045490">
    <property type="term" value="P:pectin catabolic process"/>
    <property type="evidence" value="ECO:0007669"/>
    <property type="project" value="UniProtKB-UniRule"/>
</dbReference>
<protein>
    <recommendedName>
        <fullName evidence="6">4-deoxy-L-threo-5-hexosulose-uronate ketol-isomerase</fullName>
        <ecNumber evidence="6">5.3.1.17</ecNumber>
    </recommendedName>
    <alternativeName>
        <fullName evidence="6">5-keto-4-deoxyuronate isomerase</fullName>
    </alternativeName>
    <alternativeName>
        <fullName evidence="6">DKI isomerase</fullName>
    </alternativeName>
</protein>